<dbReference type="EMBL" id="CP012673">
    <property type="protein sequence ID" value="AUX43997.1"/>
    <property type="molecule type" value="Genomic_DNA"/>
</dbReference>
<dbReference type="NCBIfam" id="TIGR01643">
    <property type="entry name" value="YD_repeat_2x"/>
    <property type="match status" value="1"/>
</dbReference>
<dbReference type="OrthoDB" id="291011at2"/>
<evidence type="ECO:0000256" key="1">
    <source>
        <dbReference type="SAM" id="MobiDB-lite"/>
    </source>
</evidence>
<accession>A0A2L0EXG8</accession>
<name>A0A2L0EXG8_SORCE</name>
<sequence>MLPDDAVEGNHEGPKPVLAQGGMQTELGYDLRGRRTSVSDPDAGTRITQYNGYGEIREEVDAQGRTAVVERDAMGRTRGTRTARC</sequence>
<organism evidence="2 3">
    <name type="scientific">Sorangium cellulosum</name>
    <name type="common">Polyangium cellulosum</name>
    <dbReference type="NCBI Taxonomy" id="56"/>
    <lineage>
        <taxon>Bacteria</taxon>
        <taxon>Pseudomonadati</taxon>
        <taxon>Myxococcota</taxon>
        <taxon>Polyangia</taxon>
        <taxon>Polyangiales</taxon>
        <taxon>Polyangiaceae</taxon>
        <taxon>Sorangium</taxon>
    </lineage>
</organism>
<dbReference type="AlphaFoldDB" id="A0A2L0EXG8"/>
<feature type="region of interest" description="Disordered" evidence="1">
    <location>
        <begin position="1"/>
        <end position="22"/>
    </location>
</feature>
<reference evidence="2 3" key="1">
    <citation type="submission" date="2015-09" db="EMBL/GenBank/DDBJ databases">
        <title>Sorangium comparison.</title>
        <authorList>
            <person name="Zaburannyi N."/>
            <person name="Bunk B."/>
            <person name="Overmann J."/>
            <person name="Mueller R."/>
        </authorList>
    </citation>
    <scope>NUCLEOTIDE SEQUENCE [LARGE SCALE GENOMIC DNA]</scope>
    <source>
        <strain evidence="2 3">So ce26</strain>
    </source>
</reference>
<dbReference type="Gene3D" id="2.180.10.10">
    <property type="entry name" value="RHS repeat-associated core"/>
    <property type="match status" value="1"/>
</dbReference>
<evidence type="ECO:0000313" key="2">
    <source>
        <dbReference type="EMBL" id="AUX43997.1"/>
    </source>
</evidence>
<dbReference type="Proteomes" id="UP000238348">
    <property type="component" value="Chromosome"/>
</dbReference>
<evidence type="ECO:0000313" key="3">
    <source>
        <dbReference type="Proteomes" id="UP000238348"/>
    </source>
</evidence>
<dbReference type="RefSeq" id="WP_159397340.1">
    <property type="nucleotide sequence ID" value="NZ_CP012673.1"/>
</dbReference>
<gene>
    <name evidence="2" type="ORF">SOCE26_054540</name>
</gene>
<dbReference type="InterPro" id="IPR006530">
    <property type="entry name" value="YD"/>
</dbReference>
<evidence type="ECO:0008006" key="4">
    <source>
        <dbReference type="Google" id="ProtNLM"/>
    </source>
</evidence>
<proteinExistence type="predicted"/>
<protein>
    <recommendedName>
        <fullName evidence="4">Rhs family protein</fullName>
    </recommendedName>
</protein>